<protein>
    <submittedName>
        <fullName evidence="1">Uncharacterized protein</fullName>
    </submittedName>
</protein>
<dbReference type="EMBL" id="JACAZI010000013">
    <property type="protein sequence ID" value="KAF7345864.1"/>
    <property type="molecule type" value="Genomic_DNA"/>
</dbReference>
<evidence type="ECO:0000313" key="1">
    <source>
        <dbReference type="EMBL" id="KAF7345864.1"/>
    </source>
</evidence>
<sequence length="269" mass="30933">MYVLHMYSPRPVSLFPWVSSIFIHRDGCYFGSAAQSRAPTNSFSMTPIPLRFDSKDMLNSALVRQDGTIEFTTNTQLDFYGHKRTTLESRSGARATIDWASKTFIIGGKERLWTQLKKAVGNPLSSKFRIWNWSETRYTVRYARDHDGEMRYSVRRSHDGLKWEKGPDAADTDVARLSPIVVHFFQPPEHAVLSIAPELEGDRDALPAVGIACLRDQALRCQYRMSPSHELQCMSSYFWSPRFPIALVAEHFRLICISIHYNQLRHVCE</sequence>
<name>A0A8H7CPY1_9AGAR</name>
<dbReference type="Proteomes" id="UP000620124">
    <property type="component" value="Unassembled WGS sequence"/>
</dbReference>
<dbReference type="OrthoDB" id="2998550at2759"/>
<organism evidence="1 2">
    <name type="scientific">Mycena venus</name>
    <dbReference type="NCBI Taxonomy" id="2733690"/>
    <lineage>
        <taxon>Eukaryota</taxon>
        <taxon>Fungi</taxon>
        <taxon>Dikarya</taxon>
        <taxon>Basidiomycota</taxon>
        <taxon>Agaricomycotina</taxon>
        <taxon>Agaricomycetes</taxon>
        <taxon>Agaricomycetidae</taxon>
        <taxon>Agaricales</taxon>
        <taxon>Marasmiineae</taxon>
        <taxon>Mycenaceae</taxon>
        <taxon>Mycena</taxon>
    </lineage>
</organism>
<keyword evidence="2" id="KW-1185">Reference proteome</keyword>
<proteinExistence type="predicted"/>
<gene>
    <name evidence="1" type="ORF">MVEN_01608300</name>
</gene>
<reference evidence="1" key="1">
    <citation type="submission" date="2020-05" db="EMBL/GenBank/DDBJ databases">
        <title>Mycena genomes resolve the evolution of fungal bioluminescence.</title>
        <authorList>
            <person name="Tsai I.J."/>
        </authorList>
    </citation>
    <scope>NUCLEOTIDE SEQUENCE</scope>
    <source>
        <strain evidence="1">CCC161011</strain>
    </source>
</reference>
<comment type="caution">
    <text evidence="1">The sequence shown here is derived from an EMBL/GenBank/DDBJ whole genome shotgun (WGS) entry which is preliminary data.</text>
</comment>
<evidence type="ECO:0000313" key="2">
    <source>
        <dbReference type="Proteomes" id="UP000620124"/>
    </source>
</evidence>
<accession>A0A8H7CPY1</accession>
<dbReference type="AlphaFoldDB" id="A0A8H7CPY1"/>